<evidence type="ECO:0000259" key="2">
    <source>
        <dbReference type="Pfam" id="PF09850"/>
    </source>
</evidence>
<dbReference type="RefSeq" id="WP_087131514.1">
    <property type="nucleotide sequence ID" value="NZ_FCOE02000015.1"/>
</dbReference>
<dbReference type="STRING" id="1777141.AWB80_04413"/>
<protein>
    <submittedName>
        <fullName evidence="3">OmpA/MotB domain-containing protein</fullName>
    </submittedName>
</protein>
<organism evidence="3 4">
    <name type="scientific">Caballeronia pedi</name>
    <dbReference type="NCBI Taxonomy" id="1777141"/>
    <lineage>
        <taxon>Bacteria</taxon>
        <taxon>Pseudomonadati</taxon>
        <taxon>Pseudomonadota</taxon>
        <taxon>Betaproteobacteria</taxon>
        <taxon>Burkholderiales</taxon>
        <taxon>Burkholderiaceae</taxon>
        <taxon>Caballeronia</taxon>
    </lineage>
</organism>
<feature type="transmembrane region" description="Helical" evidence="1">
    <location>
        <begin position="236"/>
        <end position="256"/>
    </location>
</feature>
<dbReference type="PANTHER" id="PTHR38033">
    <property type="entry name" value="MEMBRANE PROTEIN-RELATED"/>
    <property type="match status" value="1"/>
</dbReference>
<dbReference type="OrthoDB" id="345640at2"/>
<dbReference type="EMBL" id="FCOE02000015">
    <property type="protein sequence ID" value="SAK76008.1"/>
    <property type="molecule type" value="Genomic_DNA"/>
</dbReference>
<gene>
    <name evidence="3" type="ORF">AWB80_04413</name>
</gene>
<feature type="domain" description="Type IV / VI secretion system DotU" evidence="2">
    <location>
        <begin position="54"/>
        <end position="256"/>
    </location>
</feature>
<evidence type="ECO:0000313" key="4">
    <source>
        <dbReference type="Proteomes" id="UP000054911"/>
    </source>
</evidence>
<dbReference type="Proteomes" id="UP000054911">
    <property type="component" value="Unassembled WGS sequence"/>
</dbReference>
<reference evidence="3" key="1">
    <citation type="submission" date="2016-01" db="EMBL/GenBank/DDBJ databases">
        <authorList>
            <person name="Peeters C."/>
        </authorList>
    </citation>
    <scope>NUCLEOTIDE SEQUENCE [LARGE SCALE GENOMIC DNA]</scope>
    <source>
        <strain evidence="3">LMG 29323</strain>
    </source>
</reference>
<keyword evidence="1" id="KW-0472">Membrane</keyword>
<comment type="caution">
    <text evidence="3">The sequence shown here is derived from an EMBL/GenBank/DDBJ whole genome shotgun (WGS) entry which is preliminary data.</text>
</comment>
<sequence>MSTIETPKEPKGDFLHNTPAPTVPNKRAIGFETIDGLDRDADLGFQLRGSSYNPLVNGALPLFGLVIRLRRLDRYEDVGTLYANVRDQITALDEEVRTHGYDGATQLAFRYALCAFIDEAVMATPWGSHSMWAARSLLSAFHNETWGGEKFFTVLSRMLMDPRKYRDVLEFKYLCLCLGFKGKYGMQHNQSDALQTLIRKLHDVLRGLRGDTPEHLTDASKNIATRRYRIGQHWPWWTPWVAALVVLTVVYALYALSLHGTTDEVLRSLDAMLKR</sequence>
<proteinExistence type="predicted"/>
<accession>A0A158C0Y5</accession>
<keyword evidence="1" id="KW-0812">Transmembrane</keyword>
<evidence type="ECO:0000256" key="1">
    <source>
        <dbReference type="SAM" id="Phobius"/>
    </source>
</evidence>
<dbReference type="Pfam" id="PF09850">
    <property type="entry name" value="DotU"/>
    <property type="match status" value="1"/>
</dbReference>
<dbReference type="AlphaFoldDB" id="A0A158C0Y5"/>
<dbReference type="NCBIfam" id="NF038228">
    <property type="entry name" value="IcmH_DotU_IVB"/>
    <property type="match status" value="1"/>
</dbReference>
<dbReference type="Gene3D" id="1.25.40.590">
    <property type="entry name" value="Type IV / VI secretion system, DotU"/>
    <property type="match status" value="1"/>
</dbReference>
<keyword evidence="4" id="KW-1185">Reference proteome</keyword>
<evidence type="ECO:0000313" key="3">
    <source>
        <dbReference type="EMBL" id="SAK76008.1"/>
    </source>
</evidence>
<name>A0A158C0Y5_9BURK</name>
<dbReference type="PANTHER" id="PTHR38033:SF1">
    <property type="entry name" value="DOTU FAMILY TYPE IV_VI SECRETION SYSTEM PROTEIN"/>
    <property type="match status" value="1"/>
</dbReference>
<keyword evidence="1" id="KW-1133">Transmembrane helix</keyword>
<dbReference type="InterPro" id="IPR017732">
    <property type="entry name" value="T4/T6SS_DotU"/>
</dbReference>
<dbReference type="InterPro" id="IPR038522">
    <property type="entry name" value="T4/T6SS_DotU_sf"/>
</dbReference>
<dbReference type="NCBIfam" id="TIGR03349">
    <property type="entry name" value="IV_VI_DotU"/>
    <property type="match status" value="1"/>
</dbReference>